<proteinExistence type="predicted"/>
<gene>
    <name evidence="1" type="ORF">UFOPK1835_02208</name>
</gene>
<reference evidence="1" key="1">
    <citation type="submission" date="2020-05" db="EMBL/GenBank/DDBJ databases">
        <authorList>
            <person name="Chiriac C."/>
            <person name="Salcher M."/>
            <person name="Ghai R."/>
            <person name="Kavagutti S V."/>
        </authorList>
    </citation>
    <scope>NUCLEOTIDE SEQUENCE</scope>
</reference>
<protein>
    <submittedName>
        <fullName evidence="1">Unannotated protein</fullName>
    </submittedName>
</protein>
<dbReference type="PANTHER" id="PTHR11941:SF75">
    <property type="entry name" value="ENOYL-COA HYDRATASE_ISOMERASE FAMILY PROTEIN"/>
    <property type="match status" value="1"/>
</dbReference>
<dbReference type="GO" id="GO:0005777">
    <property type="term" value="C:peroxisome"/>
    <property type="evidence" value="ECO:0007669"/>
    <property type="project" value="TreeGrafter"/>
</dbReference>
<dbReference type="Pfam" id="PF00378">
    <property type="entry name" value="ECH_1"/>
    <property type="match status" value="1"/>
</dbReference>
<evidence type="ECO:0000313" key="1">
    <source>
        <dbReference type="EMBL" id="CAB4627181.1"/>
    </source>
</evidence>
<dbReference type="AlphaFoldDB" id="A0A6J6IRA4"/>
<dbReference type="GO" id="GO:0004165">
    <property type="term" value="F:delta(3)-delta(2)-enoyl-CoA isomerase activity"/>
    <property type="evidence" value="ECO:0007669"/>
    <property type="project" value="TreeGrafter"/>
</dbReference>
<dbReference type="SUPFAM" id="SSF52096">
    <property type="entry name" value="ClpP/crotonase"/>
    <property type="match status" value="1"/>
</dbReference>
<dbReference type="InterPro" id="IPR001753">
    <property type="entry name" value="Enoyl-CoA_hydra/iso"/>
</dbReference>
<dbReference type="EMBL" id="CAEZUP010000165">
    <property type="protein sequence ID" value="CAB4627181.1"/>
    <property type="molecule type" value="Genomic_DNA"/>
</dbReference>
<organism evidence="1">
    <name type="scientific">freshwater metagenome</name>
    <dbReference type="NCBI Taxonomy" id="449393"/>
    <lineage>
        <taxon>unclassified sequences</taxon>
        <taxon>metagenomes</taxon>
        <taxon>ecological metagenomes</taxon>
    </lineage>
</organism>
<dbReference type="Gene3D" id="3.90.226.10">
    <property type="entry name" value="2-enoyl-CoA Hydratase, Chain A, domain 1"/>
    <property type="match status" value="1"/>
</dbReference>
<sequence length="203" mass="22101">MDDGENRFDLDVVAKWHVMIDEVAAHEGPTALVTTGTDRFYSNGLALDWLLANPDSAREFLHEIHRLWGRILGLDCITVAAVNGHCFGAGALLSSAHDRIVMREDRGYWCMPEVDLALPVSEKMAALLLARLPRRTVAEALNTGRRYTGPEAVAAGIADEILPESEVLASAIVWAATIAPKSREVIGTHKEMLHGDAIRILGA</sequence>
<dbReference type="CDD" id="cd06558">
    <property type="entry name" value="crotonase-like"/>
    <property type="match status" value="1"/>
</dbReference>
<name>A0A6J6IRA4_9ZZZZ</name>
<accession>A0A6J6IRA4</accession>
<dbReference type="InterPro" id="IPR029045">
    <property type="entry name" value="ClpP/crotonase-like_dom_sf"/>
</dbReference>
<dbReference type="PANTHER" id="PTHR11941">
    <property type="entry name" value="ENOYL-COA HYDRATASE-RELATED"/>
    <property type="match status" value="1"/>
</dbReference>
<dbReference type="GO" id="GO:0006635">
    <property type="term" value="P:fatty acid beta-oxidation"/>
    <property type="evidence" value="ECO:0007669"/>
    <property type="project" value="TreeGrafter"/>
</dbReference>